<feature type="transmembrane region" description="Helical" evidence="2">
    <location>
        <begin position="100"/>
        <end position="119"/>
    </location>
</feature>
<feature type="region of interest" description="Disordered" evidence="1">
    <location>
        <begin position="72"/>
        <end position="92"/>
    </location>
</feature>
<gene>
    <name evidence="3" type="ORF">ACFFJ8_03395</name>
</gene>
<comment type="caution">
    <text evidence="3">The sequence shown here is derived from an EMBL/GenBank/DDBJ whole genome shotgun (WGS) entry which is preliminary data.</text>
</comment>
<evidence type="ECO:0008006" key="5">
    <source>
        <dbReference type="Google" id="ProtNLM"/>
    </source>
</evidence>
<name>A0ABV6J3T9_9BACL</name>
<sequence>MKHPAGSMWKAFADDMLSDQDREWAYDHLAECDECLAVYIELMARLDTAEALTPQQADVLTDQVMEWVSELPPLESQASSKESGSTRRIARSGSNRRQTALHYVIAVCCMLLLISTGVFDRLANQPNQWRAEREEPERASLTTAIMEKTTSVIGALVEKPMSHHNPGKEH</sequence>
<evidence type="ECO:0000256" key="1">
    <source>
        <dbReference type="SAM" id="MobiDB-lite"/>
    </source>
</evidence>
<keyword evidence="4" id="KW-1185">Reference proteome</keyword>
<keyword evidence="2" id="KW-0812">Transmembrane</keyword>
<accession>A0ABV6J3T9</accession>
<evidence type="ECO:0000313" key="4">
    <source>
        <dbReference type="Proteomes" id="UP001589818"/>
    </source>
</evidence>
<organism evidence="3 4">
    <name type="scientific">Paenibacillus mendelii</name>
    <dbReference type="NCBI Taxonomy" id="206163"/>
    <lineage>
        <taxon>Bacteria</taxon>
        <taxon>Bacillati</taxon>
        <taxon>Bacillota</taxon>
        <taxon>Bacilli</taxon>
        <taxon>Bacillales</taxon>
        <taxon>Paenibacillaceae</taxon>
        <taxon>Paenibacillus</taxon>
    </lineage>
</organism>
<dbReference type="Proteomes" id="UP001589818">
    <property type="component" value="Unassembled WGS sequence"/>
</dbReference>
<reference evidence="3 4" key="1">
    <citation type="submission" date="2024-09" db="EMBL/GenBank/DDBJ databases">
        <authorList>
            <person name="Sun Q."/>
            <person name="Mori K."/>
        </authorList>
    </citation>
    <scope>NUCLEOTIDE SEQUENCE [LARGE SCALE GENOMIC DNA]</scope>
    <source>
        <strain evidence="3 4">CCM 4839</strain>
    </source>
</reference>
<dbReference type="EMBL" id="JBHLVF010000008">
    <property type="protein sequence ID" value="MFC0390416.1"/>
    <property type="molecule type" value="Genomic_DNA"/>
</dbReference>
<dbReference type="RefSeq" id="WP_204820046.1">
    <property type="nucleotide sequence ID" value="NZ_JANHOF010000010.1"/>
</dbReference>
<protein>
    <recommendedName>
        <fullName evidence="5">Zinc-finger domain-containing protein</fullName>
    </recommendedName>
</protein>
<evidence type="ECO:0000313" key="3">
    <source>
        <dbReference type="EMBL" id="MFC0390416.1"/>
    </source>
</evidence>
<keyword evidence="2" id="KW-1133">Transmembrane helix</keyword>
<proteinExistence type="predicted"/>
<keyword evidence="2" id="KW-0472">Membrane</keyword>
<evidence type="ECO:0000256" key="2">
    <source>
        <dbReference type="SAM" id="Phobius"/>
    </source>
</evidence>